<evidence type="ECO:0000256" key="2">
    <source>
        <dbReference type="ARBA" id="ARBA00022771"/>
    </source>
</evidence>
<keyword evidence="3" id="KW-0862">Zinc</keyword>
<feature type="region of interest" description="Disordered" evidence="5">
    <location>
        <begin position="77"/>
        <end position="98"/>
    </location>
</feature>
<keyword evidence="1" id="KW-0479">Metal-binding</keyword>
<dbReference type="PROSITE" id="PS50089">
    <property type="entry name" value="ZF_RING_2"/>
    <property type="match status" value="1"/>
</dbReference>
<dbReference type="Gene3D" id="3.30.160.60">
    <property type="entry name" value="Classic Zinc Finger"/>
    <property type="match status" value="1"/>
</dbReference>
<protein>
    <submittedName>
        <fullName evidence="8">E3 ubiquitin-protein ligase TRIM47</fullName>
    </submittedName>
</protein>
<dbReference type="CDD" id="cd19769">
    <property type="entry name" value="Bbox2_TRIM16-like"/>
    <property type="match status" value="1"/>
</dbReference>
<dbReference type="InterPro" id="IPR000315">
    <property type="entry name" value="Znf_B-box"/>
</dbReference>
<proteinExistence type="predicted"/>
<evidence type="ECO:0000259" key="7">
    <source>
        <dbReference type="PROSITE" id="PS50119"/>
    </source>
</evidence>
<dbReference type="PANTHER" id="PTHR25465">
    <property type="entry name" value="B-BOX DOMAIN CONTAINING"/>
    <property type="match status" value="1"/>
</dbReference>
<evidence type="ECO:0000256" key="5">
    <source>
        <dbReference type="SAM" id="MobiDB-lite"/>
    </source>
</evidence>
<dbReference type="PANTHER" id="PTHR25465:SF32">
    <property type="entry name" value="BLOODTHIRSTY-RELATED GENE FAMILY, MEMBER 16 ISOFORM X1-RELATED"/>
    <property type="match status" value="1"/>
</dbReference>
<accession>A0AAD9F5T6</accession>
<evidence type="ECO:0000256" key="4">
    <source>
        <dbReference type="PROSITE-ProRule" id="PRU00024"/>
    </source>
</evidence>
<dbReference type="SUPFAM" id="SSF57850">
    <property type="entry name" value="RING/U-box"/>
    <property type="match status" value="1"/>
</dbReference>
<feature type="domain" description="RING-type" evidence="6">
    <location>
        <begin position="11"/>
        <end position="51"/>
    </location>
</feature>
<keyword evidence="2 4" id="KW-0863">Zinc-finger</keyword>
<organism evidence="8 9">
    <name type="scientific">Dissostichus eleginoides</name>
    <name type="common">Patagonian toothfish</name>
    <name type="synonym">Dissostichus amissus</name>
    <dbReference type="NCBI Taxonomy" id="100907"/>
    <lineage>
        <taxon>Eukaryota</taxon>
        <taxon>Metazoa</taxon>
        <taxon>Chordata</taxon>
        <taxon>Craniata</taxon>
        <taxon>Vertebrata</taxon>
        <taxon>Euteleostomi</taxon>
        <taxon>Actinopterygii</taxon>
        <taxon>Neopterygii</taxon>
        <taxon>Teleostei</taxon>
        <taxon>Neoteleostei</taxon>
        <taxon>Acanthomorphata</taxon>
        <taxon>Eupercaria</taxon>
        <taxon>Perciformes</taxon>
        <taxon>Notothenioidei</taxon>
        <taxon>Nototheniidae</taxon>
        <taxon>Dissostichus</taxon>
    </lineage>
</organism>
<gene>
    <name evidence="8" type="ORF">KUDE01_014657</name>
</gene>
<feature type="compositionally biased region" description="Polar residues" evidence="5">
    <location>
        <begin position="87"/>
        <end position="96"/>
    </location>
</feature>
<dbReference type="AlphaFoldDB" id="A0AAD9F5T6"/>
<dbReference type="SUPFAM" id="SSF57845">
    <property type="entry name" value="B-box zinc-binding domain"/>
    <property type="match status" value="1"/>
</dbReference>
<dbReference type="Pfam" id="PF13445">
    <property type="entry name" value="zf-RING_UBOX"/>
    <property type="match status" value="1"/>
</dbReference>
<reference evidence="8" key="1">
    <citation type="submission" date="2023-04" db="EMBL/GenBank/DDBJ databases">
        <title>Chromosome-level genome of Chaenocephalus aceratus.</title>
        <authorList>
            <person name="Park H."/>
        </authorList>
    </citation>
    <scope>NUCLEOTIDE SEQUENCE</scope>
    <source>
        <strain evidence="8">DE</strain>
        <tissue evidence="8">Muscle</tissue>
    </source>
</reference>
<keyword evidence="9" id="KW-1185">Reference proteome</keyword>
<sequence>MALTLEEQFKCCICLEIYTDPASIPCGHNFCLDCIEDFWDTKDKPDCPLCKETFSTRPQLRINRGYAEIIQFLHRPQKEDEDAAMTPESTKQSPNPLSEAGEIPCDICQEDKWPSVKSCNTCQVSYCDVHLAPHLRDPVLQRHRLKDPTLFSSSHLCRIHKQPLTKFCTKDQAPVCEKCTENEHKHHQTVCMEQEQKRGQGEDT</sequence>
<feature type="domain" description="B box-type" evidence="7">
    <location>
        <begin position="152"/>
        <end position="192"/>
    </location>
</feature>
<dbReference type="SMART" id="SM00184">
    <property type="entry name" value="RING"/>
    <property type="match status" value="1"/>
</dbReference>
<comment type="caution">
    <text evidence="8">The sequence shown here is derived from an EMBL/GenBank/DDBJ whole genome shotgun (WGS) entry which is preliminary data.</text>
</comment>
<dbReference type="InterPro" id="IPR027370">
    <property type="entry name" value="Znf-RING_euk"/>
</dbReference>
<evidence type="ECO:0000259" key="6">
    <source>
        <dbReference type="PROSITE" id="PS50089"/>
    </source>
</evidence>
<dbReference type="EMBL" id="JASDAP010000016">
    <property type="protein sequence ID" value="KAK1889984.1"/>
    <property type="molecule type" value="Genomic_DNA"/>
</dbReference>
<dbReference type="Pfam" id="PF00643">
    <property type="entry name" value="zf-B_box"/>
    <property type="match status" value="1"/>
</dbReference>
<dbReference type="PROSITE" id="PS50119">
    <property type="entry name" value="ZF_BBOX"/>
    <property type="match status" value="1"/>
</dbReference>
<dbReference type="GO" id="GO:0008270">
    <property type="term" value="F:zinc ion binding"/>
    <property type="evidence" value="ECO:0007669"/>
    <property type="project" value="UniProtKB-KW"/>
</dbReference>
<dbReference type="InterPro" id="IPR013083">
    <property type="entry name" value="Znf_RING/FYVE/PHD"/>
</dbReference>
<dbReference type="InterPro" id="IPR001841">
    <property type="entry name" value="Znf_RING"/>
</dbReference>
<dbReference type="InterPro" id="IPR051051">
    <property type="entry name" value="E3_ubiq-ligase_TRIM/RNF"/>
</dbReference>
<dbReference type="Gene3D" id="3.30.40.10">
    <property type="entry name" value="Zinc/RING finger domain, C3HC4 (zinc finger)"/>
    <property type="match status" value="1"/>
</dbReference>
<evidence type="ECO:0000313" key="8">
    <source>
        <dbReference type="EMBL" id="KAK1889984.1"/>
    </source>
</evidence>
<dbReference type="Proteomes" id="UP001228049">
    <property type="component" value="Unassembled WGS sequence"/>
</dbReference>
<dbReference type="Gene3D" id="4.10.830.40">
    <property type="match status" value="1"/>
</dbReference>
<evidence type="ECO:0000256" key="1">
    <source>
        <dbReference type="ARBA" id="ARBA00022723"/>
    </source>
</evidence>
<evidence type="ECO:0000256" key="3">
    <source>
        <dbReference type="ARBA" id="ARBA00022833"/>
    </source>
</evidence>
<evidence type="ECO:0000313" key="9">
    <source>
        <dbReference type="Proteomes" id="UP001228049"/>
    </source>
</evidence>
<dbReference type="InterPro" id="IPR017907">
    <property type="entry name" value="Znf_RING_CS"/>
</dbReference>
<dbReference type="PROSITE" id="PS00518">
    <property type="entry name" value="ZF_RING_1"/>
    <property type="match status" value="1"/>
</dbReference>
<name>A0AAD9F5T6_DISEL</name>
<dbReference type="SMART" id="SM00336">
    <property type="entry name" value="BBOX"/>
    <property type="match status" value="1"/>
</dbReference>